<accession>A0A1I9YEJ2</accession>
<sequence length="114" mass="12114">MRHRAGGFRNDGGIAGVGLGLTGMQSGDAAHGQTRQIGDRDAFIAGDCHGQRANRRGLVDDEQQLLVRLELGDQGTQYGLIVGQRFVVQVFSGPIQSDGVIAAFADIDADEYVD</sequence>
<name>A0A1I9YEJ2_9BURK</name>
<gene>
    <name evidence="1" type="ORF">BJG93_04480</name>
</gene>
<dbReference type="AlphaFoldDB" id="A0A1I9YEJ2"/>
<proteinExistence type="predicted"/>
<organism evidence="1">
    <name type="scientific">Paraburkholderia sprentiae WSM5005</name>
    <dbReference type="NCBI Taxonomy" id="754502"/>
    <lineage>
        <taxon>Bacteria</taxon>
        <taxon>Pseudomonadati</taxon>
        <taxon>Pseudomonadota</taxon>
        <taxon>Betaproteobacteria</taxon>
        <taxon>Burkholderiales</taxon>
        <taxon>Burkholderiaceae</taxon>
        <taxon>Paraburkholderia</taxon>
    </lineage>
</organism>
<dbReference type="EMBL" id="CP017561">
    <property type="protein sequence ID" value="APA84725.1"/>
    <property type="molecule type" value="Genomic_DNA"/>
</dbReference>
<protein>
    <submittedName>
        <fullName evidence="1">Uncharacterized protein</fullName>
    </submittedName>
</protein>
<reference evidence="1" key="1">
    <citation type="submission" date="2016-09" db="EMBL/GenBank/DDBJ databases">
        <title>The Complete Genome of Burkholderia sprentiae wsm5005.</title>
        <authorList>
            <person name="De Meyer S."/>
            <person name="Wang P."/>
            <person name="Terpolilli J."/>
        </authorList>
    </citation>
    <scope>NUCLEOTIDE SEQUENCE [LARGE SCALE GENOMIC DNA]</scope>
    <source>
        <strain evidence="1">WSM5005</strain>
    </source>
</reference>
<evidence type="ECO:0000313" key="1">
    <source>
        <dbReference type="EMBL" id="APA84725.1"/>
    </source>
</evidence>